<dbReference type="PANTHER" id="PTHR47955:SF8">
    <property type="entry name" value="CYTOCHROME P450 71D11-LIKE"/>
    <property type="match status" value="1"/>
</dbReference>
<dbReference type="PANTHER" id="PTHR47955">
    <property type="entry name" value="CYTOCHROME P450 FAMILY 71 PROTEIN"/>
    <property type="match status" value="1"/>
</dbReference>
<evidence type="ECO:0000313" key="11">
    <source>
        <dbReference type="Proteomes" id="UP000541444"/>
    </source>
</evidence>
<evidence type="ECO:0000256" key="4">
    <source>
        <dbReference type="ARBA" id="ARBA00022723"/>
    </source>
</evidence>
<evidence type="ECO:0000256" key="7">
    <source>
        <dbReference type="ARBA" id="ARBA00023033"/>
    </source>
</evidence>
<sequence>LNLHLSSPSMELQLQLPLISAFILALLVAILNKLGKSSKTHLPPGPWKLPILGSLHHLINGLSHHILRDLAKKHGPLMHLQLGEISAIVISSPEMAKEVMKTQELMFVGRPVYYVPQIIYYDCTDIVFAPYGNYWRQLRKICISELLSAKRVQSFRSLREEEVSNFIGNILLSISEAGVDGGLMSVNVSEKIFSLTNDIVSRATFGEKFKEKHELLPLIHEIVVLLASFDVAYLFPSKKFLHAISGIKPRLEKMHLKFDGILDGIIKDHKKNKAGANKGESDEDLVDVLLRVQEDGNLDVPITTDNIKAVILDILLAGSDTSSTVVEWAMSELMRNPREMEMVQTEVRQVFNGKLHVCETEIHKLKYLKLVIKETLRLHPPAPLLPRECREKCEIDGYDIPKKTQVIMNTWAIGRDPEHWRNAETFEPERFNSGDVDYKGTNFEFIPFGAGRRICPGIMFGIANVELPLAQLLYHFDWNLPGGAKPEELDMTEKFGAVVKRKNDLYLIPTLHNNLPVKKNA</sequence>
<dbReference type="AlphaFoldDB" id="A0A7J7MFX5"/>
<reference evidence="10 11" key="1">
    <citation type="journal article" date="2020" name="IScience">
        <title>Genome Sequencing of the Endangered Kingdonia uniflora (Circaeasteraceae, Ranunculales) Reveals Potential Mechanisms of Evolutionary Specialization.</title>
        <authorList>
            <person name="Sun Y."/>
            <person name="Deng T."/>
            <person name="Zhang A."/>
            <person name="Moore M.J."/>
            <person name="Landis J.B."/>
            <person name="Lin N."/>
            <person name="Zhang H."/>
            <person name="Zhang X."/>
            <person name="Huang J."/>
            <person name="Zhang X."/>
            <person name="Sun H."/>
            <person name="Wang H."/>
        </authorList>
    </citation>
    <scope>NUCLEOTIDE SEQUENCE [LARGE SCALE GENOMIC DNA]</scope>
    <source>
        <strain evidence="10">TB1705</strain>
        <tissue evidence="10">Leaf</tissue>
    </source>
</reference>
<dbReference type="GO" id="GO:0005506">
    <property type="term" value="F:iron ion binding"/>
    <property type="evidence" value="ECO:0007669"/>
    <property type="project" value="InterPro"/>
</dbReference>
<feature type="non-terminal residue" evidence="10">
    <location>
        <position position="1"/>
    </location>
</feature>
<dbReference type="GO" id="GO:0016705">
    <property type="term" value="F:oxidoreductase activity, acting on paired donors, with incorporation or reduction of molecular oxygen"/>
    <property type="evidence" value="ECO:0007669"/>
    <property type="project" value="InterPro"/>
</dbReference>
<dbReference type="InterPro" id="IPR036396">
    <property type="entry name" value="Cyt_P450_sf"/>
</dbReference>
<dbReference type="CDD" id="cd11072">
    <property type="entry name" value="CYP71-like"/>
    <property type="match status" value="1"/>
</dbReference>
<dbReference type="GO" id="GO:0020037">
    <property type="term" value="F:heme binding"/>
    <property type="evidence" value="ECO:0007669"/>
    <property type="project" value="InterPro"/>
</dbReference>
<keyword evidence="4 8" id="KW-0479">Metal-binding</keyword>
<dbReference type="PRINTS" id="PR00463">
    <property type="entry name" value="EP450I"/>
</dbReference>
<dbReference type="GO" id="GO:0004497">
    <property type="term" value="F:monooxygenase activity"/>
    <property type="evidence" value="ECO:0007669"/>
    <property type="project" value="UniProtKB-KW"/>
</dbReference>
<name>A0A7J7MFX5_9MAGN</name>
<evidence type="ECO:0000256" key="6">
    <source>
        <dbReference type="ARBA" id="ARBA00023004"/>
    </source>
</evidence>
<evidence type="ECO:0008006" key="12">
    <source>
        <dbReference type="Google" id="ProtNLM"/>
    </source>
</evidence>
<feature type="binding site" description="axial binding residue" evidence="8">
    <location>
        <position position="455"/>
    </location>
    <ligand>
        <name>heme</name>
        <dbReference type="ChEBI" id="CHEBI:30413"/>
    </ligand>
    <ligandPart>
        <name>Fe</name>
        <dbReference type="ChEBI" id="CHEBI:18248"/>
    </ligandPart>
</feature>
<comment type="similarity">
    <text evidence="2 9">Belongs to the cytochrome P450 family.</text>
</comment>
<keyword evidence="11" id="KW-1185">Reference proteome</keyword>
<dbReference type="GO" id="GO:0044550">
    <property type="term" value="P:secondary metabolite biosynthetic process"/>
    <property type="evidence" value="ECO:0007669"/>
    <property type="project" value="UniProtKB-ARBA"/>
</dbReference>
<evidence type="ECO:0000256" key="3">
    <source>
        <dbReference type="ARBA" id="ARBA00022617"/>
    </source>
</evidence>
<dbReference type="Pfam" id="PF00067">
    <property type="entry name" value="p450"/>
    <property type="match status" value="1"/>
</dbReference>
<dbReference type="OrthoDB" id="2789670at2759"/>
<dbReference type="Proteomes" id="UP000541444">
    <property type="component" value="Unassembled WGS sequence"/>
</dbReference>
<protein>
    <recommendedName>
        <fullName evidence="12">Premnaspirodiene oxygenase</fullName>
    </recommendedName>
</protein>
<dbReference type="InterPro" id="IPR001128">
    <property type="entry name" value="Cyt_P450"/>
</dbReference>
<dbReference type="EMBL" id="JACGCM010001557">
    <property type="protein sequence ID" value="KAF6153767.1"/>
    <property type="molecule type" value="Genomic_DNA"/>
</dbReference>
<evidence type="ECO:0000256" key="1">
    <source>
        <dbReference type="ARBA" id="ARBA00001971"/>
    </source>
</evidence>
<keyword evidence="5 9" id="KW-0560">Oxidoreductase</keyword>
<dbReference type="PRINTS" id="PR00385">
    <property type="entry name" value="P450"/>
</dbReference>
<evidence type="ECO:0000256" key="5">
    <source>
        <dbReference type="ARBA" id="ARBA00023002"/>
    </source>
</evidence>
<evidence type="ECO:0000313" key="10">
    <source>
        <dbReference type="EMBL" id="KAF6153767.1"/>
    </source>
</evidence>
<keyword evidence="6 8" id="KW-0408">Iron</keyword>
<comment type="caution">
    <text evidence="10">The sequence shown here is derived from an EMBL/GenBank/DDBJ whole genome shotgun (WGS) entry which is preliminary data.</text>
</comment>
<evidence type="ECO:0000256" key="8">
    <source>
        <dbReference type="PIRSR" id="PIRSR602401-1"/>
    </source>
</evidence>
<dbReference type="PROSITE" id="PS00086">
    <property type="entry name" value="CYTOCHROME_P450"/>
    <property type="match status" value="1"/>
</dbReference>
<dbReference type="SUPFAM" id="SSF48264">
    <property type="entry name" value="Cytochrome P450"/>
    <property type="match status" value="1"/>
</dbReference>
<dbReference type="FunFam" id="1.10.630.10:FF:000008">
    <property type="entry name" value="Cytochrome P450 71D8"/>
    <property type="match status" value="1"/>
</dbReference>
<accession>A0A7J7MFX5</accession>
<comment type="cofactor">
    <cofactor evidence="1 8">
        <name>heme</name>
        <dbReference type="ChEBI" id="CHEBI:30413"/>
    </cofactor>
</comment>
<dbReference type="Gene3D" id="1.10.630.10">
    <property type="entry name" value="Cytochrome P450"/>
    <property type="match status" value="1"/>
</dbReference>
<evidence type="ECO:0000256" key="9">
    <source>
        <dbReference type="RuleBase" id="RU000461"/>
    </source>
</evidence>
<gene>
    <name evidence="10" type="ORF">GIB67_001000</name>
</gene>
<keyword evidence="3 8" id="KW-0349">Heme</keyword>
<proteinExistence type="inferred from homology"/>
<keyword evidence="7 9" id="KW-0503">Monooxygenase</keyword>
<dbReference type="InterPro" id="IPR017972">
    <property type="entry name" value="Cyt_P450_CS"/>
</dbReference>
<organism evidence="10 11">
    <name type="scientific">Kingdonia uniflora</name>
    <dbReference type="NCBI Taxonomy" id="39325"/>
    <lineage>
        <taxon>Eukaryota</taxon>
        <taxon>Viridiplantae</taxon>
        <taxon>Streptophyta</taxon>
        <taxon>Embryophyta</taxon>
        <taxon>Tracheophyta</taxon>
        <taxon>Spermatophyta</taxon>
        <taxon>Magnoliopsida</taxon>
        <taxon>Ranunculales</taxon>
        <taxon>Circaeasteraceae</taxon>
        <taxon>Kingdonia</taxon>
    </lineage>
</organism>
<evidence type="ECO:0000256" key="2">
    <source>
        <dbReference type="ARBA" id="ARBA00010617"/>
    </source>
</evidence>
<dbReference type="InterPro" id="IPR002401">
    <property type="entry name" value="Cyt_P450_E_grp-I"/>
</dbReference>